<dbReference type="InterPro" id="IPR014710">
    <property type="entry name" value="RmlC-like_jellyroll"/>
</dbReference>
<dbReference type="SUPFAM" id="SSF46689">
    <property type="entry name" value="Homeodomain-like"/>
    <property type="match status" value="2"/>
</dbReference>
<dbReference type="EMBL" id="CP042582">
    <property type="protein sequence ID" value="QEX24522.1"/>
    <property type="molecule type" value="Genomic_DNA"/>
</dbReference>
<dbReference type="KEGG" id="hadh:FRZ61_44630"/>
<dbReference type="GO" id="GO:0043565">
    <property type="term" value="F:sequence-specific DNA binding"/>
    <property type="evidence" value="ECO:0007669"/>
    <property type="project" value="InterPro"/>
</dbReference>
<evidence type="ECO:0000256" key="2">
    <source>
        <dbReference type="ARBA" id="ARBA00023125"/>
    </source>
</evidence>
<evidence type="ECO:0000313" key="6">
    <source>
        <dbReference type="Proteomes" id="UP000325797"/>
    </source>
</evidence>
<dbReference type="AlphaFoldDB" id="A0A5J6N3D4"/>
<dbReference type="PANTHER" id="PTHR46796:SF10">
    <property type="entry name" value="TRANSCRIPTIONAL ACTIVATOR FEAR"/>
    <property type="match status" value="1"/>
</dbReference>
<protein>
    <submittedName>
        <fullName evidence="5">AraC family transcriptional regulator</fullName>
    </submittedName>
</protein>
<gene>
    <name evidence="5" type="ORF">FRZ61_44630</name>
</gene>
<evidence type="ECO:0000259" key="4">
    <source>
        <dbReference type="PROSITE" id="PS01124"/>
    </source>
</evidence>
<feature type="domain" description="HTH araC/xylS-type" evidence="4">
    <location>
        <begin position="163"/>
        <end position="261"/>
    </location>
</feature>
<dbReference type="InterPro" id="IPR018060">
    <property type="entry name" value="HTH_AraC"/>
</dbReference>
<dbReference type="Gene3D" id="2.60.120.10">
    <property type="entry name" value="Jelly Rolls"/>
    <property type="match status" value="1"/>
</dbReference>
<dbReference type="InterPro" id="IPR050204">
    <property type="entry name" value="AraC_XylS_family_regulators"/>
</dbReference>
<dbReference type="PROSITE" id="PS01124">
    <property type="entry name" value="HTH_ARAC_FAMILY_2"/>
    <property type="match status" value="1"/>
</dbReference>
<dbReference type="Gene3D" id="1.10.10.60">
    <property type="entry name" value="Homeodomain-like"/>
    <property type="match status" value="2"/>
</dbReference>
<name>A0A5J6N3D4_9PROT</name>
<dbReference type="GO" id="GO:0003700">
    <property type="term" value="F:DNA-binding transcription factor activity"/>
    <property type="evidence" value="ECO:0007669"/>
    <property type="project" value="InterPro"/>
</dbReference>
<dbReference type="PANTHER" id="PTHR46796">
    <property type="entry name" value="HTH-TYPE TRANSCRIPTIONAL ACTIVATOR RHAS-RELATED"/>
    <property type="match status" value="1"/>
</dbReference>
<keyword evidence="3" id="KW-0804">Transcription</keyword>
<proteinExistence type="predicted"/>
<organism evidence="5 6">
    <name type="scientific">Hypericibacter adhaerens</name>
    <dbReference type="NCBI Taxonomy" id="2602016"/>
    <lineage>
        <taxon>Bacteria</taxon>
        <taxon>Pseudomonadati</taxon>
        <taxon>Pseudomonadota</taxon>
        <taxon>Alphaproteobacteria</taxon>
        <taxon>Rhodospirillales</taxon>
        <taxon>Dongiaceae</taxon>
        <taxon>Hypericibacter</taxon>
    </lineage>
</organism>
<dbReference type="SMART" id="SM00342">
    <property type="entry name" value="HTH_ARAC"/>
    <property type="match status" value="1"/>
</dbReference>
<dbReference type="InterPro" id="IPR011051">
    <property type="entry name" value="RmlC_Cupin_sf"/>
</dbReference>
<dbReference type="Pfam" id="PF12833">
    <property type="entry name" value="HTH_18"/>
    <property type="match status" value="1"/>
</dbReference>
<accession>A0A5J6N3D4</accession>
<dbReference type="SUPFAM" id="SSF51182">
    <property type="entry name" value="RmlC-like cupins"/>
    <property type="match status" value="1"/>
</dbReference>
<keyword evidence="1" id="KW-0805">Transcription regulation</keyword>
<keyword evidence="2" id="KW-0238">DNA-binding</keyword>
<sequence length="268" mass="29617">MGPSIDPSLPDKPMHIADLSLRSYRDTALTHEHDHHQTVLALAGALEMEVSGRGGMAATTSLVTVAPGRSHSYRANGNNRFLVIDWQAGSHESEGTQRLMSACDREPYLRLDQRLLPLLRYLETILGEDGVEDDERATWGRLLLSRLGAGLEQRSFVRARRLDRALAFMENRKSQALTVGDIAGAAHTSAGHLHALFQRHVGHTPMQHLASIRLDHAMKLLRESDLSVAAVAAASGYGDQSALTRALRRRRGITPARYRQSQRRKTGP</sequence>
<evidence type="ECO:0000256" key="3">
    <source>
        <dbReference type="ARBA" id="ARBA00023163"/>
    </source>
</evidence>
<dbReference type="InterPro" id="IPR009057">
    <property type="entry name" value="Homeodomain-like_sf"/>
</dbReference>
<reference evidence="5 6" key="1">
    <citation type="submission" date="2019-08" db="EMBL/GenBank/DDBJ databases">
        <title>Hyperibacter terrae gen. nov., sp. nov. and Hyperibacter viscosus sp. nov., two new members in the family Rhodospirillaceae isolated from the rhizosphere of Hypericum perforatum.</title>
        <authorList>
            <person name="Noviana Z."/>
        </authorList>
    </citation>
    <scope>NUCLEOTIDE SEQUENCE [LARGE SCALE GENOMIC DNA]</scope>
    <source>
        <strain evidence="5 6">R5959</strain>
    </source>
</reference>
<evidence type="ECO:0000313" key="5">
    <source>
        <dbReference type="EMBL" id="QEX24522.1"/>
    </source>
</evidence>
<dbReference type="Proteomes" id="UP000325797">
    <property type="component" value="Chromosome"/>
</dbReference>
<evidence type="ECO:0000256" key="1">
    <source>
        <dbReference type="ARBA" id="ARBA00023015"/>
    </source>
</evidence>
<keyword evidence="6" id="KW-1185">Reference proteome</keyword>